<dbReference type="CDD" id="cd00063">
    <property type="entry name" value="FN3"/>
    <property type="match status" value="1"/>
</dbReference>
<proteinExistence type="predicted"/>
<dbReference type="InterPro" id="IPR036116">
    <property type="entry name" value="FN3_sf"/>
</dbReference>
<keyword evidence="2" id="KW-0675">Receptor</keyword>
<organism evidence="2 3">
    <name type="scientific">Portunus trituberculatus</name>
    <name type="common">Swimming crab</name>
    <name type="synonym">Neptunus trituberculatus</name>
    <dbReference type="NCBI Taxonomy" id="210409"/>
    <lineage>
        <taxon>Eukaryota</taxon>
        <taxon>Metazoa</taxon>
        <taxon>Ecdysozoa</taxon>
        <taxon>Arthropoda</taxon>
        <taxon>Crustacea</taxon>
        <taxon>Multicrustacea</taxon>
        <taxon>Malacostraca</taxon>
        <taxon>Eumalacostraca</taxon>
        <taxon>Eucarida</taxon>
        <taxon>Decapoda</taxon>
        <taxon>Pleocyemata</taxon>
        <taxon>Brachyura</taxon>
        <taxon>Eubrachyura</taxon>
        <taxon>Portunoidea</taxon>
        <taxon>Portunidae</taxon>
        <taxon>Portuninae</taxon>
        <taxon>Portunus</taxon>
    </lineage>
</organism>
<protein>
    <submittedName>
        <fullName evidence="2">Insulin-like receptor</fullName>
    </submittedName>
</protein>
<evidence type="ECO:0000313" key="2">
    <source>
        <dbReference type="EMBL" id="MPC07899.1"/>
    </source>
</evidence>
<dbReference type="Pfam" id="PF00041">
    <property type="entry name" value="fn3"/>
    <property type="match status" value="1"/>
</dbReference>
<dbReference type="EMBL" id="VSRR010000011">
    <property type="protein sequence ID" value="MPC07899.1"/>
    <property type="molecule type" value="Genomic_DNA"/>
</dbReference>
<dbReference type="SUPFAM" id="SSF49265">
    <property type="entry name" value="Fibronectin type III"/>
    <property type="match status" value="1"/>
</dbReference>
<dbReference type="Proteomes" id="UP000324222">
    <property type="component" value="Unassembled WGS sequence"/>
</dbReference>
<dbReference type="InterPro" id="IPR013783">
    <property type="entry name" value="Ig-like_fold"/>
</dbReference>
<name>A0A5B7CEE4_PORTR</name>
<dbReference type="OrthoDB" id="5809444at2759"/>
<comment type="caution">
    <text evidence="2">The sequence shown here is derived from an EMBL/GenBank/DDBJ whole genome shotgun (WGS) entry which is preliminary data.</text>
</comment>
<feature type="domain" description="Fibronectin type-III" evidence="1">
    <location>
        <begin position="47"/>
        <end position="161"/>
    </location>
</feature>
<evidence type="ECO:0000259" key="1">
    <source>
        <dbReference type="PROSITE" id="PS50853"/>
    </source>
</evidence>
<dbReference type="PROSITE" id="PS50853">
    <property type="entry name" value="FN3"/>
    <property type="match status" value="1"/>
</dbReference>
<keyword evidence="3" id="KW-1185">Reference proteome</keyword>
<dbReference type="Gene3D" id="2.60.40.10">
    <property type="entry name" value="Immunoglobulins"/>
    <property type="match status" value="1"/>
</dbReference>
<dbReference type="InterPro" id="IPR003961">
    <property type="entry name" value="FN3_dom"/>
</dbReference>
<gene>
    <name evidence="2" type="primary">InR</name>
    <name evidence="2" type="ORF">E2C01_000466</name>
</gene>
<dbReference type="AlphaFoldDB" id="A0A5B7CEE4"/>
<sequence length="174" mass="19859">MFSHNLQAPHAGAQGIREKVQAFDIIHSHAWSPTDSLDQVLNVCSIMKAAITLQPLRNRGQVRVRWIPVSTDEDDRKITGYYIYYKETKEKNIGHMDGRDACNDGWKREHVEAEHSTDKMEETLTGLKPDHRYAVYVETDTVADADIGARSNISYITTMPYSQFMFLPPCFSAH</sequence>
<accession>A0A5B7CEE4</accession>
<reference evidence="2 3" key="1">
    <citation type="submission" date="2019-05" db="EMBL/GenBank/DDBJ databases">
        <title>Another draft genome of Portunus trituberculatus and its Hox gene families provides insights of decapod evolution.</title>
        <authorList>
            <person name="Jeong J.-H."/>
            <person name="Song I."/>
            <person name="Kim S."/>
            <person name="Choi T."/>
            <person name="Kim D."/>
            <person name="Ryu S."/>
            <person name="Kim W."/>
        </authorList>
    </citation>
    <scope>NUCLEOTIDE SEQUENCE [LARGE SCALE GENOMIC DNA]</scope>
    <source>
        <tissue evidence="2">Muscle</tissue>
    </source>
</reference>
<evidence type="ECO:0000313" key="3">
    <source>
        <dbReference type="Proteomes" id="UP000324222"/>
    </source>
</evidence>